<dbReference type="AlphaFoldDB" id="A0A2W5B786"/>
<evidence type="ECO:0000313" key="4">
    <source>
        <dbReference type="Proteomes" id="UP000248614"/>
    </source>
</evidence>
<proteinExistence type="inferred from homology"/>
<keyword evidence="2" id="KW-1277">Toxin-antitoxin system</keyword>
<comment type="caution">
    <text evidence="3">The sequence shown here is derived from an EMBL/GenBank/DDBJ whole genome shotgun (WGS) entry which is preliminary data.</text>
</comment>
<name>A0A2W5B786_9SPHN</name>
<sequence length="98" mass="11515">MRVVLTPQAQADLRRIALWIANDNPRRAISFVDELRHAAQALAGLPHGYPLIPRYERQGIRRRSYRRYVILYAVRIDRIIVLRFLEPGRDLDRALGLR</sequence>
<dbReference type="InterPro" id="IPR035093">
    <property type="entry name" value="RelE/ParE_toxin_dom_sf"/>
</dbReference>
<dbReference type="EMBL" id="QFNF01000009">
    <property type="protein sequence ID" value="PZO79035.1"/>
    <property type="molecule type" value="Genomic_DNA"/>
</dbReference>
<evidence type="ECO:0000256" key="2">
    <source>
        <dbReference type="ARBA" id="ARBA00022649"/>
    </source>
</evidence>
<accession>A0A2W5B786</accession>
<protein>
    <submittedName>
        <fullName evidence="3">Plasmid stabilization protein</fullName>
    </submittedName>
</protein>
<evidence type="ECO:0000256" key="1">
    <source>
        <dbReference type="ARBA" id="ARBA00006226"/>
    </source>
</evidence>
<dbReference type="InterPro" id="IPR051803">
    <property type="entry name" value="TA_system_RelE-like_toxin"/>
</dbReference>
<organism evidence="3 4">
    <name type="scientific">Sphingomonas hengshuiensis</name>
    <dbReference type="NCBI Taxonomy" id="1609977"/>
    <lineage>
        <taxon>Bacteria</taxon>
        <taxon>Pseudomonadati</taxon>
        <taxon>Pseudomonadota</taxon>
        <taxon>Alphaproteobacteria</taxon>
        <taxon>Sphingomonadales</taxon>
        <taxon>Sphingomonadaceae</taxon>
        <taxon>Sphingomonas</taxon>
    </lineage>
</organism>
<evidence type="ECO:0000313" key="3">
    <source>
        <dbReference type="EMBL" id="PZO79035.1"/>
    </source>
</evidence>
<dbReference type="Gene3D" id="3.30.2310.20">
    <property type="entry name" value="RelE-like"/>
    <property type="match status" value="1"/>
</dbReference>
<dbReference type="InterPro" id="IPR007712">
    <property type="entry name" value="RelE/ParE_toxin"/>
</dbReference>
<dbReference type="Proteomes" id="UP000248614">
    <property type="component" value="Unassembled WGS sequence"/>
</dbReference>
<dbReference type="Pfam" id="PF05016">
    <property type="entry name" value="ParE_toxin"/>
    <property type="match status" value="1"/>
</dbReference>
<dbReference type="PANTHER" id="PTHR33755">
    <property type="entry name" value="TOXIN PARE1-RELATED"/>
    <property type="match status" value="1"/>
</dbReference>
<dbReference type="PANTHER" id="PTHR33755:SF6">
    <property type="entry name" value="PLASMID STABILIZATION SYSTEM PROTEIN"/>
    <property type="match status" value="1"/>
</dbReference>
<comment type="similarity">
    <text evidence="1">Belongs to the RelE toxin family.</text>
</comment>
<reference evidence="3 4" key="1">
    <citation type="submission" date="2017-08" db="EMBL/GenBank/DDBJ databases">
        <title>Infants hospitalized years apart are colonized by the same room-sourced microbial strains.</title>
        <authorList>
            <person name="Brooks B."/>
            <person name="Olm M.R."/>
            <person name="Firek B.A."/>
            <person name="Baker R."/>
            <person name="Thomas B.C."/>
            <person name="Morowitz M.J."/>
            <person name="Banfield J.F."/>
        </authorList>
    </citation>
    <scope>NUCLEOTIDE SEQUENCE [LARGE SCALE GENOMIC DNA]</scope>
    <source>
        <strain evidence="3">S2_018_000_R3_110</strain>
    </source>
</reference>
<gene>
    <name evidence="3" type="ORF">DI632_05375</name>
</gene>